<evidence type="ECO:0000259" key="1">
    <source>
        <dbReference type="Pfam" id="PF12770"/>
    </source>
</evidence>
<evidence type="ECO:0000313" key="3">
    <source>
        <dbReference type="EMBL" id="SFL88396.1"/>
    </source>
</evidence>
<protein>
    <submittedName>
        <fullName evidence="3">CHAT domain-containing protein</fullName>
    </submittedName>
</protein>
<feature type="domain" description="CHAT" evidence="1">
    <location>
        <begin position="81"/>
        <end position="390"/>
    </location>
</feature>
<evidence type="ECO:0000313" key="4">
    <source>
        <dbReference type="Proteomes" id="UP000199561"/>
    </source>
</evidence>
<dbReference type="EMBL" id="FOUF01000002">
    <property type="protein sequence ID" value="SFL88396.1"/>
    <property type="molecule type" value="Genomic_DNA"/>
</dbReference>
<sequence>MSADPNKVIQKVKLEFLRPGPPHNQLLSPLTPYIALCGEDGPVTVQMPFEHRHLLMRLRRLRYESDKDPAKDEQRQAEVRDMGEAIGRMLGQIPALLSELGNTSGGVGKMVHLRLSLSAFELGLIPFELAIGTDGFPGSGSPLFLQSRTPISITREIRRGRPLPIEWNRAPRILFAFAEPDGLYVPAQAHLQALRSAIDPWVKIRSPGMAKERVEDVKKILTVLPNATLKQIREACAETEYTHVHILAHGAPIESSGDKHYGVALCSDLDPSKGDIIDGERLAIALTARDSSGNTKFCPTLVTLATCDSGNIESVLTPGGSIAHELHAAGIPWVIASQFPLWMRASAIAAEVLYRRLLSGDDPRWVIYELRQRLRTDAPSTHDWASIVAYATVPSDFENQVAIFRDKQIRRRLEVKYDRIDELVGANADIALPLESAFTVNSIEREREITALCKSIRSELKTWCKEPEAAYSPKIKAERLGMSAASEKRIGIAFSLLAHNQATDSEQTQKWMRASQQAYEASREFYREALEVEPHNHWVMTQYLSISAIPALADKPTFEALPKNYGQWWTAARQITEWKLNKATAANRAWALGTLAELTLLGIAYDVQNFDPIQAKKDIVRYCNEIRALLGPDEFPLFSTQRQFRRYIKYWEREEWKDLALTALKTLGDPSPQGTRING</sequence>
<reference evidence="2" key="2">
    <citation type="submission" date="2021-02" db="EMBL/GenBank/DDBJ databases">
        <authorList>
            <person name="Han P."/>
        </authorList>
    </citation>
    <scope>NUCLEOTIDE SEQUENCE</scope>
    <source>
        <strain evidence="2">Nitrosomonas nitrosa 18-3D</strain>
    </source>
</reference>
<dbReference type="EMBL" id="CAJNAP010000001">
    <property type="protein sequence ID" value="CAE6486600.1"/>
    <property type="molecule type" value="Genomic_DNA"/>
</dbReference>
<dbReference type="Proteomes" id="UP000601736">
    <property type="component" value="Unassembled WGS sequence"/>
</dbReference>
<gene>
    <name evidence="2" type="ORF">NMYAN_10433</name>
    <name evidence="3" type="ORF">SAMN05421880_10212</name>
</gene>
<dbReference type="InterPro" id="IPR024983">
    <property type="entry name" value="CHAT_dom"/>
</dbReference>
<dbReference type="STRING" id="52442.SAMN05421880_10212"/>
<dbReference type="AlphaFoldDB" id="A0A1I4LC09"/>
<proteinExistence type="predicted"/>
<evidence type="ECO:0000313" key="2">
    <source>
        <dbReference type="EMBL" id="CAE6486600.1"/>
    </source>
</evidence>
<name>A0A1I4LC09_9PROT</name>
<organism evidence="3 4">
    <name type="scientific">Nitrosomonas nitrosa</name>
    <dbReference type="NCBI Taxonomy" id="52442"/>
    <lineage>
        <taxon>Bacteria</taxon>
        <taxon>Pseudomonadati</taxon>
        <taxon>Pseudomonadota</taxon>
        <taxon>Betaproteobacteria</taxon>
        <taxon>Nitrosomonadales</taxon>
        <taxon>Nitrosomonadaceae</taxon>
        <taxon>Nitrosomonas</taxon>
    </lineage>
</organism>
<dbReference type="Proteomes" id="UP000199561">
    <property type="component" value="Unassembled WGS sequence"/>
</dbReference>
<dbReference type="RefSeq" id="WP_090665846.1">
    <property type="nucleotide sequence ID" value="NZ_CAJNAP010000001.1"/>
</dbReference>
<reference evidence="3 4" key="1">
    <citation type="submission" date="2016-10" db="EMBL/GenBank/DDBJ databases">
        <authorList>
            <person name="de Groot N.N."/>
        </authorList>
    </citation>
    <scope>NUCLEOTIDE SEQUENCE [LARGE SCALE GENOMIC DNA]</scope>
    <source>
        <strain evidence="3 4">Nm146</strain>
    </source>
</reference>
<accession>A0A1I4LC09</accession>
<keyword evidence="4" id="KW-1185">Reference proteome</keyword>
<dbReference type="Pfam" id="PF12770">
    <property type="entry name" value="CHAT"/>
    <property type="match status" value="1"/>
</dbReference>